<keyword evidence="2" id="KW-0472">Membrane</keyword>
<keyword evidence="2" id="KW-0812">Transmembrane</keyword>
<dbReference type="STRING" id="1314674.A0A0D7AZ96"/>
<keyword evidence="2" id="KW-1133">Transmembrane helix</keyword>
<evidence type="ECO:0000256" key="2">
    <source>
        <dbReference type="SAM" id="Phobius"/>
    </source>
</evidence>
<feature type="region of interest" description="Disordered" evidence="1">
    <location>
        <begin position="367"/>
        <end position="476"/>
    </location>
</feature>
<feature type="compositionally biased region" description="Low complexity" evidence="1">
    <location>
        <begin position="193"/>
        <end position="203"/>
    </location>
</feature>
<dbReference type="AlphaFoldDB" id="A0A0D7AZ96"/>
<protein>
    <submittedName>
        <fullName evidence="3">Uncharacterized protein</fullName>
    </submittedName>
</protein>
<feature type="compositionally biased region" description="Low complexity" evidence="1">
    <location>
        <begin position="424"/>
        <end position="439"/>
    </location>
</feature>
<feature type="compositionally biased region" description="Polar residues" evidence="1">
    <location>
        <begin position="230"/>
        <end position="239"/>
    </location>
</feature>
<feature type="region of interest" description="Disordered" evidence="1">
    <location>
        <begin position="41"/>
        <end position="281"/>
    </location>
</feature>
<gene>
    <name evidence="3" type="ORF">CYLTODRAFT_494039</name>
</gene>
<feature type="compositionally biased region" description="Low complexity" evidence="1">
    <location>
        <begin position="375"/>
        <end position="384"/>
    </location>
</feature>
<feature type="compositionally biased region" description="Basic and acidic residues" evidence="1">
    <location>
        <begin position="162"/>
        <end position="171"/>
    </location>
</feature>
<organism evidence="3 4">
    <name type="scientific">Cylindrobasidium torrendii FP15055 ss-10</name>
    <dbReference type="NCBI Taxonomy" id="1314674"/>
    <lineage>
        <taxon>Eukaryota</taxon>
        <taxon>Fungi</taxon>
        <taxon>Dikarya</taxon>
        <taxon>Basidiomycota</taxon>
        <taxon>Agaricomycotina</taxon>
        <taxon>Agaricomycetes</taxon>
        <taxon>Agaricomycetidae</taxon>
        <taxon>Agaricales</taxon>
        <taxon>Marasmiineae</taxon>
        <taxon>Physalacriaceae</taxon>
        <taxon>Cylindrobasidium</taxon>
    </lineage>
</organism>
<evidence type="ECO:0000313" key="4">
    <source>
        <dbReference type="Proteomes" id="UP000054007"/>
    </source>
</evidence>
<feature type="transmembrane region" description="Helical" evidence="2">
    <location>
        <begin position="15"/>
        <end position="33"/>
    </location>
</feature>
<feature type="compositionally biased region" description="Polar residues" evidence="1">
    <location>
        <begin position="264"/>
        <end position="281"/>
    </location>
</feature>
<dbReference type="EMBL" id="KN880707">
    <property type="protein sequence ID" value="KIY63285.1"/>
    <property type="molecule type" value="Genomic_DNA"/>
</dbReference>
<keyword evidence="4" id="KW-1185">Reference proteome</keyword>
<feature type="compositionally biased region" description="Basic and acidic residues" evidence="1">
    <location>
        <begin position="59"/>
        <end position="69"/>
    </location>
</feature>
<feature type="compositionally biased region" description="Low complexity" evidence="1">
    <location>
        <begin position="119"/>
        <end position="133"/>
    </location>
</feature>
<dbReference type="OrthoDB" id="3071207at2759"/>
<evidence type="ECO:0000256" key="1">
    <source>
        <dbReference type="SAM" id="MobiDB-lite"/>
    </source>
</evidence>
<proteinExistence type="predicted"/>
<accession>A0A0D7AZ96</accession>
<reference evidence="3 4" key="1">
    <citation type="journal article" date="2015" name="Fungal Genet. Biol.">
        <title>Evolution of novel wood decay mechanisms in Agaricales revealed by the genome sequences of Fistulina hepatica and Cylindrobasidium torrendii.</title>
        <authorList>
            <person name="Floudas D."/>
            <person name="Held B.W."/>
            <person name="Riley R."/>
            <person name="Nagy L.G."/>
            <person name="Koehler G."/>
            <person name="Ransdell A.S."/>
            <person name="Younus H."/>
            <person name="Chow J."/>
            <person name="Chiniquy J."/>
            <person name="Lipzen A."/>
            <person name="Tritt A."/>
            <person name="Sun H."/>
            <person name="Haridas S."/>
            <person name="LaButti K."/>
            <person name="Ohm R.A."/>
            <person name="Kues U."/>
            <person name="Blanchette R.A."/>
            <person name="Grigoriev I.V."/>
            <person name="Minto R.E."/>
            <person name="Hibbett D.S."/>
        </authorList>
    </citation>
    <scope>NUCLEOTIDE SEQUENCE [LARGE SCALE GENOMIC DNA]</scope>
    <source>
        <strain evidence="3 4">FP15055 ss-10</strain>
    </source>
</reference>
<evidence type="ECO:0000313" key="3">
    <source>
        <dbReference type="EMBL" id="KIY63285.1"/>
    </source>
</evidence>
<feature type="compositionally biased region" description="Polar residues" evidence="1">
    <location>
        <begin position="146"/>
        <end position="161"/>
    </location>
</feature>
<sequence>MMNTPGDDDPRTSTAPVLVATTLLTVVLGAVLWRNNAHHNSLEPQCKVSEPSAIMPVEDADHKDKAARSKDRRRRGKDPLKDVLKGNKRGKATLAKLSKVPGLHEPSTTTPSDYVRPESSASTSRSVSAASSSRHADDGAHFIRRPNSSLAHTSRSNSVASSRDDGHEERTPTAGMPDDTTTDAFAHPTAGPSTSSSVSTSSRDSVHSDDDFFEQAARASTPETEIHIPSSVTSPQSAEDATPQPIAGPSKRKGAGRNKAAPAPSQSSDSRPGTPAQTQMASFRGALEAARLREETYRRDIERYGKELETMRWEREVWRQREAELRGQLQHLQAYMNAIFSAPSPTVPMYGFPAPSPNFYPSPVMPMFQNPNSASPSPGGSPSTRGRRRTRVEEETGVSEALADAILKRPGTLNLGRQDDDRTSSPSPVTSTTADSSSAPPSPSPLQPEEVPELTFPSLYPHPPPSSRPASVRPSS</sequence>
<name>A0A0D7AZ96_9AGAR</name>
<dbReference type="Proteomes" id="UP000054007">
    <property type="component" value="Unassembled WGS sequence"/>
</dbReference>